<protein>
    <submittedName>
        <fullName evidence="2">Uncharacterized protein</fullName>
    </submittedName>
</protein>
<feature type="compositionally biased region" description="Basic residues" evidence="1">
    <location>
        <begin position="298"/>
        <end position="307"/>
    </location>
</feature>
<feature type="compositionally biased region" description="Pro residues" evidence="1">
    <location>
        <begin position="55"/>
        <end position="79"/>
    </location>
</feature>
<feature type="compositionally biased region" description="Basic residues" evidence="1">
    <location>
        <begin position="379"/>
        <end position="401"/>
    </location>
</feature>
<proteinExistence type="predicted"/>
<evidence type="ECO:0000313" key="3">
    <source>
        <dbReference type="Proteomes" id="UP001055439"/>
    </source>
</evidence>
<dbReference type="OrthoDB" id="796399at2759"/>
<accession>A0A9E7EBR1</accession>
<keyword evidence="3" id="KW-1185">Reference proteome</keyword>
<feature type="compositionally biased region" description="Basic residues" evidence="1">
    <location>
        <begin position="45"/>
        <end position="54"/>
    </location>
</feature>
<organism evidence="2 3">
    <name type="scientific">Musa troglodytarum</name>
    <name type="common">fe'i banana</name>
    <dbReference type="NCBI Taxonomy" id="320322"/>
    <lineage>
        <taxon>Eukaryota</taxon>
        <taxon>Viridiplantae</taxon>
        <taxon>Streptophyta</taxon>
        <taxon>Embryophyta</taxon>
        <taxon>Tracheophyta</taxon>
        <taxon>Spermatophyta</taxon>
        <taxon>Magnoliopsida</taxon>
        <taxon>Liliopsida</taxon>
        <taxon>Zingiberales</taxon>
        <taxon>Musaceae</taxon>
        <taxon>Musa</taxon>
    </lineage>
</organism>
<dbReference type="AlphaFoldDB" id="A0A9E7EBR1"/>
<feature type="compositionally biased region" description="Basic and acidic residues" evidence="1">
    <location>
        <begin position="246"/>
        <end position="265"/>
    </location>
</feature>
<gene>
    <name evidence="2" type="ORF">MUK42_09425</name>
</gene>
<sequence length="401" mass="42912">MGEPPTDKELEVARILCDLEELILEDEFRRSNLSLLAGMSSWGTKRPRTLRHKPPGPLPLLPPTLPSPPYNVPTPPPPTADEGGGDGRGGLRSASPVTPLSFPRSGGDNDDAGPSAVATSGQSTHIVEDDAGSSAALPSLPENRPEHNDRVATSGQGRHTVVDDVAPSAAPPSVLGKRSEHDDALATSGQSRHIVEDDAGSSAALPSLPENRPEHDDGVATSGQGRHTVVDDVGRSAAPPVVLANRSEHDDALATSRQETHKVDGDAGPSAPPPSVPRKRSEHNDAGPRGAAPLPRGKQFKKPKRRCKELDKAAAAPAPAHHINLDLELRLGQPSPPALVRHPTLASVRPPGETSEALRWGWELQLQIQSEDRKEASRLARKRRMETRREKKMQKRARRSD</sequence>
<dbReference type="Proteomes" id="UP001055439">
    <property type="component" value="Chromosome 1"/>
</dbReference>
<evidence type="ECO:0000313" key="2">
    <source>
        <dbReference type="EMBL" id="URD74171.1"/>
    </source>
</evidence>
<reference evidence="2" key="1">
    <citation type="submission" date="2022-05" db="EMBL/GenBank/DDBJ databases">
        <title>The Musa troglodytarum L. genome provides insights into the mechanism of non-climacteric behaviour and enrichment of carotenoids.</title>
        <authorList>
            <person name="Wang J."/>
        </authorList>
    </citation>
    <scope>NUCLEOTIDE SEQUENCE</scope>
    <source>
        <tissue evidence="2">Leaf</tissue>
    </source>
</reference>
<dbReference type="PANTHER" id="PTHR37614:SF2">
    <property type="entry name" value="OS02G0121400 PROTEIN"/>
    <property type="match status" value="1"/>
</dbReference>
<evidence type="ECO:0000256" key="1">
    <source>
        <dbReference type="SAM" id="MobiDB-lite"/>
    </source>
</evidence>
<dbReference type="PANTHER" id="PTHR37614">
    <property type="entry name" value="OS02G0121400 PROTEIN"/>
    <property type="match status" value="1"/>
</dbReference>
<feature type="region of interest" description="Disordered" evidence="1">
    <location>
        <begin position="370"/>
        <end position="401"/>
    </location>
</feature>
<dbReference type="EMBL" id="CP097502">
    <property type="protein sequence ID" value="URD74171.1"/>
    <property type="molecule type" value="Genomic_DNA"/>
</dbReference>
<name>A0A9E7EBR1_9LILI</name>
<feature type="region of interest" description="Disordered" evidence="1">
    <location>
        <begin position="36"/>
        <end position="320"/>
    </location>
</feature>